<gene>
    <name evidence="1" type="ORF">GJ744_000417</name>
</gene>
<dbReference type="AlphaFoldDB" id="A0A8H7E1E2"/>
<organism evidence="1 2">
    <name type="scientific">Endocarpon pusillum</name>
    <dbReference type="NCBI Taxonomy" id="364733"/>
    <lineage>
        <taxon>Eukaryota</taxon>
        <taxon>Fungi</taxon>
        <taxon>Dikarya</taxon>
        <taxon>Ascomycota</taxon>
        <taxon>Pezizomycotina</taxon>
        <taxon>Eurotiomycetes</taxon>
        <taxon>Chaetothyriomycetidae</taxon>
        <taxon>Verrucariales</taxon>
        <taxon>Verrucariaceae</taxon>
        <taxon>Endocarpon</taxon>
    </lineage>
</organism>
<reference evidence="1" key="1">
    <citation type="submission" date="2020-02" db="EMBL/GenBank/DDBJ databases">
        <authorList>
            <person name="Palmer J.M."/>
        </authorList>
    </citation>
    <scope>NUCLEOTIDE SEQUENCE</scope>
    <source>
        <strain evidence="1">EPUS1.4</strain>
        <tissue evidence="1">Thallus</tissue>
    </source>
</reference>
<keyword evidence="2" id="KW-1185">Reference proteome</keyword>
<evidence type="ECO:0000313" key="1">
    <source>
        <dbReference type="EMBL" id="KAF7505842.1"/>
    </source>
</evidence>
<name>A0A8H7E1E2_9EURO</name>
<sequence>MSQRLWLPFCGVNRASHDAFADLSECPRCYLRNPAYKRPIFETQPQEIIELFDDSPIPTPKKTNAVFTASNKHMTTQKA</sequence>
<accession>A0A8H7E1E2</accession>
<dbReference type="Proteomes" id="UP000606974">
    <property type="component" value="Unassembled WGS sequence"/>
</dbReference>
<evidence type="ECO:0000313" key="2">
    <source>
        <dbReference type="Proteomes" id="UP000606974"/>
    </source>
</evidence>
<proteinExistence type="predicted"/>
<protein>
    <submittedName>
        <fullName evidence="1">Uncharacterized protein</fullName>
    </submittedName>
</protein>
<comment type="caution">
    <text evidence="1">The sequence shown here is derived from an EMBL/GenBank/DDBJ whole genome shotgun (WGS) entry which is preliminary data.</text>
</comment>
<dbReference type="EMBL" id="JAACFV010000100">
    <property type="protein sequence ID" value="KAF7505842.1"/>
    <property type="molecule type" value="Genomic_DNA"/>
</dbReference>